<protein>
    <submittedName>
        <fullName evidence="1">Uncharacterized protein</fullName>
    </submittedName>
</protein>
<comment type="caution">
    <text evidence="1">The sequence shown here is derived from an EMBL/GenBank/DDBJ whole genome shotgun (WGS) entry which is preliminary data.</text>
</comment>
<organism evidence="1 2">
    <name type="scientific">Thelephora ganbajun</name>
    <name type="common">Ganba fungus</name>
    <dbReference type="NCBI Taxonomy" id="370292"/>
    <lineage>
        <taxon>Eukaryota</taxon>
        <taxon>Fungi</taxon>
        <taxon>Dikarya</taxon>
        <taxon>Basidiomycota</taxon>
        <taxon>Agaricomycotina</taxon>
        <taxon>Agaricomycetes</taxon>
        <taxon>Thelephorales</taxon>
        <taxon>Thelephoraceae</taxon>
        <taxon>Thelephora</taxon>
    </lineage>
</organism>
<evidence type="ECO:0000313" key="1">
    <source>
        <dbReference type="EMBL" id="KAF9647062.1"/>
    </source>
</evidence>
<gene>
    <name evidence="1" type="ORF">BDM02DRAFT_3188315</name>
</gene>
<reference evidence="1" key="1">
    <citation type="submission" date="2019-10" db="EMBL/GenBank/DDBJ databases">
        <authorList>
            <consortium name="DOE Joint Genome Institute"/>
            <person name="Kuo A."/>
            <person name="Miyauchi S."/>
            <person name="Kiss E."/>
            <person name="Drula E."/>
            <person name="Kohler A."/>
            <person name="Sanchez-Garcia M."/>
            <person name="Andreopoulos B."/>
            <person name="Barry K.W."/>
            <person name="Bonito G."/>
            <person name="Buee M."/>
            <person name="Carver A."/>
            <person name="Chen C."/>
            <person name="Cichocki N."/>
            <person name="Clum A."/>
            <person name="Culley D."/>
            <person name="Crous P.W."/>
            <person name="Fauchery L."/>
            <person name="Girlanda M."/>
            <person name="Hayes R."/>
            <person name="Keri Z."/>
            <person name="Labutti K."/>
            <person name="Lipzen A."/>
            <person name="Lombard V."/>
            <person name="Magnuson J."/>
            <person name="Maillard F."/>
            <person name="Morin E."/>
            <person name="Murat C."/>
            <person name="Nolan M."/>
            <person name="Ohm R."/>
            <person name="Pangilinan J."/>
            <person name="Pereira M."/>
            <person name="Perotto S."/>
            <person name="Peter M."/>
            <person name="Riley R."/>
            <person name="Sitrit Y."/>
            <person name="Stielow B."/>
            <person name="Szollosi G."/>
            <person name="Zifcakova L."/>
            <person name="Stursova M."/>
            <person name="Spatafora J.W."/>
            <person name="Tedersoo L."/>
            <person name="Vaario L.-M."/>
            <person name="Yamada A."/>
            <person name="Yan M."/>
            <person name="Wang P."/>
            <person name="Xu J."/>
            <person name="Bruns T."/>
            <person name="Baldrian P."/>
            <person name="Vilgalys R."/>
            <person name="Henrissat B."/>
            <person name="Grigoriev I.V."/>
            <person name="Hibbett D."/>
            <person name="Nagy L.G."/>
            <person name="Martin F.M."/>
        </authorList>
    </citation>
    <scope>NUCLEOTIDE SEQUENCE</scope>
    <source>
        <strain evidence="1">P2</strain>
    </source>
</reference>
<reference evidence="1" key="2">
    <citation type="journal article" date="2020" name="Nat. Commun.">
        <title>Large-scale genome sequencing of mycorrhizal fungi provides insights into the early evolution of symbiotic traits.</title>
        <authorList>
            <person name="Miyauchi S."/>
            <person name="Kiss E."/>
            <person name="Kuo A."/>
            <person name="Drula E."/>
            <person name="Kohler A."/>
            <person name="Sanchez-Garcia M."/>
            <person name="Morin E."/>
            <person name="Andreopoulos B."/>
            <person name="Barry K.W."/>
            <person name="Bonito G."/>
            <person name="Buee M."/>
            <person name="Carver A."/>
            <person name="Chen C."/>
            <person name="Cichocki N."/>
            <person name="Clum A."/>
            <person name="Culley D."/>
            <person name="Crous P.W."/>
            <person name="Fauchery L."/>
            <person name="Girlanda M."/>
            <person name="Hayes R.D."/>
            <person name="Keri Z."/>
            <person name="LaButti K."/>
            <person name="Lipzen A."/>
            <person name="Lombard V."/>
            <person name="Magnuson J."/>
            <person name="Maillard F."/>
            <person name="Murat C."/>
            <person name="Nolan M."/>
            <person name="Ohm R.A."/>
            <person name="Pangilinan J."/>
            <person name="Pereira M.F."/>
            <person name="Perotto S."/>
            <person name="Peter M."/>
            <person name="Pfister S."/>
            <person name="Riley R."/>
            <person name="Sitrit Y."/>
            <person name="Stielow J.B."/>
            <person name="Szollosi G."/>
            <person name="Zifcakova L."/>
            <person name="Stursova M."/>
            <person name="Spatafora J.W."/>
            <person name="Tedersoo L."/>
            <person name="Vaario L.M."/>
            <person name="Yamada A."/>
            <person name="Yan M."/>
            <person name="Wang P."/>
            <person name="Xu J."/>
            <person name="Bruns T."/>
            <person name="Baldrian P."/>
            <person name="Vilgalys R."/>
            <person name="Dunand C."/>
            <person name="Henrissat B."/>
            <person name="Grigoriev I.V."/>
            <person name="Hibbett D."/>
            <person name="Nagy L.G."/>
            <person name="Martin F.M."/>
        </authorList>
    </citation>
    <scope>NUCLEOTIDE SEQUENCE</scope>
    <source>
        <strain evidence="1">P2</strain>
    </source>
</reference>
<keyword evidence="2" id="KW-1185">Reference proteome</keyword>
<dbReference type="Proteomes" id="UP000886501">
    <property type="component" value="Unassembled WGS sequence"/>
</dbReference>
<proteinExistence type="predicted"/>
<evidence type="ECO:0000313" key="2">
    <source>
        <dbReference type="Proteomes" id="UP000886501"/>
    </source>
</evidence>
<dbReference type="EMBL" id="MU118042">
    <property type="protein sequence ID" value="KAF9647062.1"/>
    <property type="molecule type" value="Genomic_DNA"/>
</dbReference>
<sequence length="523" mass="57750">MKGKRVAGVSSSDRFLDAGRNPQRKQSTTGTSLIRETPIQTESPTPLPPGSLSTGTGLPSPPSSNDNEQGEIYEDKEELQLLDDGTPGITESFEHEVKTAPLFTRDAKLPAGFCPHKSQYGLLGSLIGIRDKTRTEVQVDPRLYVNTNAPFSAIICGVQGSGKSHTVSVLLENMMVPNCKPLGSLEKPLAGLVLHFGTGGDNCLPCEAAWLTKPKYHGVQVPPVRVYVSRSVLNRMRRIYAPLGENITVEPLLFTEDELDAQAFLSMMAVESSESAPLYMQVFLSILRELGEDYTYSRFLKRLEAQCEEFSRIQRAHLDQRMALLNLFTSTEPHVRPRFVPGQLTIVDLSDPFIDPTSACGLFEIVTRIFTRADIGKAGKVLLVDEAHKYLSASEGLAEALLSLSRQMRHYGMRVIISSQEPTVVPPVLLDLCSVAFMHRFSSQSWWDHVSKHFSADLSSAFDEIVRLKTGQAIVLAPSALAMLRKPDQPASDPKLFQLGRRYMLVKIRKRVTKDGGASILVV</sequence>
<name>A0ACB6ZC17_THEGA</name>
<accession>A0ACB6ZC17</accession>